<feature type="transmembrane region" description="Helical" evidence="1">
    <location>
        <begin position="34"/>
        <end position="54"/>
    </location>
</feature>
<proteinExistence type="predicted"/>
<keyword evidence="1" id="KW-0472">Membrane</keyword>
<dbReference type="EMBL" id="MF422647">
    <property type="protein sequence ID" value="ATX61901.1"/>
    <property type="molecule type" value="Genomic_DNA"/>
</dbReference>
<dbReference type="EMBL" id="MF422652">
    <property type="protein sequence ID" value="ATX62011.1"/>
    <property type="molecule type" value="Genomic_DNA"/>
</dbReference>
<accession>A0A2H4QBL0</accession>
<keyword evidence="1" id="KW-1133">Transmembrane helix</keyword>
<geneLocation type="mitochondrion" evidence="4"/>
<dbReference type="EMBL" id="MF422656">
    <property type="protein sequence ID" value="ATX62102.1"/>
    <property type="molecule type" value="Genomic_DNA"/>
</dbReference>
<sequence>MLGRLLTRSMNDCLVSALRWYPSARSFRHDSNHLWVALLYLSGYLVKYLINWATLLSPRNWAIVLSYLRVVAALNTLNRHSKISGCLDRLKLTTGIPLSKKKLLWASIIPDSHELSRLAALTPLGVIDRSTRLLEFAVNCLTVSINFCVTRFL</sequence>
<reference evidence="4" key="1">
    <citation type="submission" date="2017-06" db="EMBL/GenBank/DDBJ databases">
        <title>Intra-specific comparison of mitochondrial genome in Tremella fuciformis suggests a gene evolution hypothesis that the N-terminal was replaced by exogenetic one.</title>
        <authorList>
            <person name="Deng Y."/>
            <person name="Ming R."/>
            <person name="Xie B."/>
        </authorList>
    </citation>
    <scope>NUCLEOTIDE SEQUENCE</scope>
    <source>
        <strain evidence="2">TF01</strain>
        <strain evidence="3">TF05</strain>
        <strain evidence="4">TF08</strain>
        <strain evidence="5">TF09</strain>
        <strain evidence="6">TF12</strain>
        <strain evidence="7">TF15</strain>
    </source>
</reference>
<keyword evidence="4" id="KW-0496">Mitochondrion</keyword>
<dbReference type="GeneID" id="35116975"/>
<name>A0A2H4QBL0_9TREE</name>
<dbReference type="EMBL" id="MF422649">
    <property type="protein sequence ID" value="ATX61944.1"/>
    <property type="molecule type" value="Genomic_DNA"/>
</dbReference>
<evidence type="ECO:0000313" key="3">
    <source>
        <dbReference type="EMBL" id="ATX61944.1"/>
    </source>
</evidence>
<keyword evidence="1" id="KW-0812">Transmembrane</keyword>
<dbReference type="AlphaFoldDB" id="A0A2H4QBL0"/>
<organism evidence="4">
    <name type="scientific">Tremella fuciformis</name>
    <dbReference type="NCBI Taxonomy" id="64657"/>
    <lineage>
        <taxon>Eukaryota</taxon>
        <taxon>Fungi</taxon>
        <taxon>Dikarya</taxon>
        <taxon>Basidiomycota</taxon>
        <taxon>Agaricomycotina</taxon>
        <taxon>Tremellomycetes</taxon>
        <taxon>Tremellales</taxon>
        <taxon>Tremellaceae</taxon>
        <taxon>Tremella</taxon>
    </lineage>
</organism>
<dbReference type="EMBL" id="MF422655">
    <property type="protein sequence ID" value="ATX62080.1"/>
    <property type="molecule type" value="Genomic_DNA"/>
</dbReference>
<protein>
    <submittedName>
        <fullName evidence="4">Uncharacterized protein</fullName>
    </submittedName>
</protein>
<evidence type="ECO:0000313" key="7">
    <source>
        <dbReference type="EMBL" id="ATX62102.1"/>
    </source>
</evidence>
<evidence type="ECO:0000313" key="5">
    <source>
        <dbReference type="EMBL" id="ATX62033.1"/>
    </source>
</evidence>
<gene>
    <name evidence="4" type="primary">orf153</name>
</gene>
<evidence type="ECO:0000313" key="4">
    <source>
        <dbReference type="EMBL" id="ATX62011.1"/>
    </source>
</evidence>
<dbReference type="EMBL" id="MF422653">
    <property type="protein sequence ID" value="ATX62033.1"/>
    <property type="molecule type" value="Genomic_DNA"/>
</dbReference>
<evidence type="ECO:0000256" key="1">
    <source>
        <dbReference type="SAM" id="Phobius"/>
    </source>
</evidence>
<dbReference type="RefSeq" id="YP_009445623.1">
    <property type="nucleotide sequence ID" value="NC_036422.1"/>
</dbReference>
<evidence type="ECO:0000313" key="2">
    <source>
        <dbReference type="EMBL" id="ATX61901.1"/>
    </source>
</evidence>
<evidence type="ECO:0000313" key="6">
    <source>
        <dbReference type="EMBL" id="ATX62080.1"/>
    </source>
</evidence>